<organism evidence="1 2">
    <name type="scientific">Vararia minispora EC-137</name>
    <dbReference type="NCBI Taxonomy" id="1314806"/>
    <lineage>
        <taxon>Eukaryota</taxon>
        <taxon>Fungi</taxon>
        <taxon>Dikarya</taxon>
        <taxon>Basidiomycota</taxon>
        <taxon>Agaricomycotina</taxon>
        <taxon>Agaricomycetes</taxon>
        <taxon>Russulales</taxon>
        <taxon>Lachnocladiaceae</taxon>
        <taxon>Vararia</taxon>
    </lineage>
</organism>
<sequence>MPVRQRLSESLFTVATIRSKAGRAVLKDLIELYRSEFEVEARPGLELKNCHCATPKSCHKSFLAPKLPGRSSASFAEFCFLCAEGHWFTSQDDWRLHCERHLMNLDTLPNQCDPLIYANTSLRLRFLEKASWQSHIEKEHLAESTSAKVPTCPHPKCTERFKNPEDRDFHLHDVHCWEPRKPKAGVKRRRSCREKEEEGDDSEETPPKCRRGTVRRKAPPGAFVFVEQNTLFECSPSPSSTLTTLSTEVDPPQFPDENPSSSTASSTLVASSRSPEPTLNEHNIDYYSFDPEFVSALE</sequence>
<name>A0ACB8Q875_9AGAM</name>
<comment type="caution">
    <text evidence="1">The sequence shown here is derived from an EMBL/GenBank/DDBJ whole genome shotgun (WGS) entry which is preliminary data.</text>
</comment>
<accession>A0ACB8Q875</accession>
<evidence type="ECO:0000313" key="1">
    <source>
        <dbReference type="EMBL" id="KAI0027715.1"/>
    </source>
</evidence>
<protein>
    <submittedName>
        <fullName evidence="1">Uncharacterized protein</fullName>
    </submittedName>
</protein>
<reference evidence="1" key="2">
    <citation type="journal article" date="2022" name="New Phytol.">
        <title>Evolutionary transition to the ectomycorrhizal habit in the genomes of a hyperdiverse lineage of mushroom-forming fungi.</title>
        <authorList>
            <person name="Looney B."/>
            <person name="Miyauchi S."/>
            <person name="Morin E."/>
            <person name="Drula E."/>
            <person name="Courty P.E."/>
            <person name="Kohler A."/>
            <person name="Kuo A."/>
            <person name="LaButti K."/>
            <person name="Pangilinan J."/>
            <person name="Lipzen A."/>
            <person name="Riley R."/>
            <person name="Andreopoulos W."/>
            <person name="He G."/>
            <person name="Johnson J."/>
            <person name="Nolan M."/>
            <person name="Tritt A."/>
            <person name="Barry K.W."/>
            <person name="Grigoriev I.V."/>
            <person name="Nagy L.G."/>
            <person name="Hibbett D."/>
            <person name="Henrissat B."/>
            <person name="Matheny P.B."/>
            <person name="Labbe J."/>
            <person name="Martin F.M."/>
        </authorList>
    </citation>
    <scope>NUCLEOTIDE SEQUENCE</scope>
    <source>
        <strain evidence="1">EC-137</strain>
    </source>
</reference>
<dbReference type="Proteomes" id="UP000814128">
    <property type="component" value="Unassembled WGS sequence"/>
</dbReference>
<reference evidence="1" key="1">
    <citation type="submission" date="2021-02" db="EMBL/GenBank/DDBJ databases">
        <authorList>
            <consortium name="DOE Joint Genome Institute"/>
            <person name="Ahrendt S."/>
            <person name="Looney B.P."/>
            <person name="Miyauchi S."/>
            <person name="Morin E."/>
            <person name="Drula E."/>
            <person name="Courty P.E."/>
            <person name="Chicoki N."/>
            <person name="Fauchery L."/>
            <person name="Kohler A."/>
            <person name="Kuo A."/>
            <person name="Labutti K."/>
            <person name="Pangilinan J."/>
            <person name="Lipzen A."/>
            <person name="Riley R."/>
            <person name="Andreopoulos W."/>
            <person name="He G."/>
            <person name="Johnson J."/>
            <person name="Barry K.W."/>
            <person name="Grigoriev I.V."/>
            <person name="Nagy L."/>
            <person name="Hibbett D."/>
            <person name="Henrissat B."/>
            <person name="Matheny P.B."/>
            <person name="Labbe J."/>
            <person name="Martin F."/>
        </authorList>
    </citation>
    <scope>NUCLEOTIDE SEQUENCE</scope>
    <source>
        <strain evidence="1">EC-137</strain>
    </source>
</reference>
<evidence type="ECO:0000313" key="2">
    <source>
        <dbReference type="Proteomes" id="UP000814128"/>
    </source>
</evidence>
<keyword evidence="2" id="KW-1185">Reference proteome</keyword>
<dbReference type="EMBL" id="MU273851">
    <property type="protein sequence ID" value="KAI0027715.1"/>
    <property type="molecule type" value="Genomic_DNA"/>
</dbReference>
<proteinExistence type="predicted"/>
<gene>
    <name evidence="1" type="ORF">K488DRAFT_90536</name>
</gene>